<evidence type="ECO:0000256" key="1">
    <source>
        <dbReference type="ARBA" id="ARBA00006484"/>
    </source>
</evidence>
<dbReference type="Gene3D" id="3.40.50.720">
    <property type="entry name" value="NAD(P)-binding Rossmann-like Domain"/>
    <property type="match status" value="1"/>
</dbReference>
<sequence length="316" mass="34819">MSPSVITLTSLMKADHTAVVTGASSGIGRAACLRFAQAGMHVWMIDNDAEELLLAQSLVKRHAANETQIILAEVIDVADATAMQQLAEQVFAAGHGCHVLFNNAGIGLGGGALTEIEQVHRTMNVNTYGPIHGCLAFVPRMQASGQPGLVINTGSKQGITMPPGNLTYNMSKAALKCDTEGLEHEFMKTRYEQGGKLRAALLIPGWVNTSILLKAERAKAHAKGESYDPAQAFFHETKPQAGAWMPSQVIDFLQQELEEDKFYIVCPDNDVDRETDNLRMIWTMNDIVQDRPPLSRWHPDYKDKFDAFVQEQKQKK</sequence>
<name>A0A1Z5KB87_FISSO</name>
<dbReference type="GO" id="GO:0050664">
    <property type="term" value="F:oxidoreductase activity, acting on NAD(P)H, oxygen as acceptor"/>
    <property type="evidence" value="ECO:0007669"/>
    <property type="project" value="TreeGrafter"/>
</dbReference>
<dbReference type="PRINTS" id="PR00081">
    <property type="entry name" value="GDHRDH"/>
</dbReference>
<dbReference type="InParanoid" id="A0A1Z5KB87"/>
<dbReference type="SUPFAM" id="SSF51735">
    <property type="entry name" value="NAD(P)-binding Rossmann-fold domains"/>
    <property type="match status" value="1"/>
</dbReference>
<proteinExistence type="inferred from homology"/>
<dbReference type="AlphaFoldDB" id="A0A1Z5KB87"/>
<keyword evidence="2" id="KW-0560">Oxidoreductase</keyword>
<dbReference type="GO" id="GO:0016616">
    <property type="term" value="F:oxidoreductase activity, acting on the CH-OH group of donors, NAD or NADP as acceptor"/>
    <property type="evidence" value="ECO:0007669"/>
    <property type="project" value="UniProtKB-ARBA"/>
</dbReference>
<dbReference type="InterPro" id="IPR036291">
    <property type="entry name" value="NAD(P)-bd_dom_sf"/>
</dbReference>
<dbReference type="OrthoDB" id="5307821at2759"/>
<keyword evidence="4" id="KW-1185">Reference proteome</keyword>
<reference evidence="3 4" key="1">
    <citation type="journal article" date="2015" name="Plant Cell">
        <title>Oil accumulation by the oleaginous diatom Fistulifera solaris as revealed by the genome and transcriptome.</title>
        <authorList>
            <person name="Tanaka T."/>
            <person name="Maeda Y."/>
            <person name="Veluchamy A."/>
            <person name="Tanaka M."/>
            <person name="Abida H."/>
            <person name="Marechal E."/>
            <person name="Bowler C."/>
            <person name="Muto M."/>
            <person name="Sunaga Y."/>
            <person name="Tanaka M."/>
            <person name="Yoshino T."/>
            <person name="Taniguchi T."/>
            <person name="Fukuda Y."/>
            <person name="Nemoto M."/>
            <person name="Matsumoto M."/>
            <person name="Wong P.S."/>
            <person name="Aburatani S."/>
            <person name="Fujibuchi W."/>
        </authorList>
    </citation>
    <scope>NUCLEOTIDE SEQUENCE [LARGE SCALE GENOMIC DNA]</scope>
    <source>
        <strain evidence="3 4">JPCC DA0580</strain>
    </source>
</reference>
<evidence type="ECO:0000256" key="2">
    <source>
        <dbReference type="ARBA" id="ARBA00023002"/>
    </source>
</evidence>
<gene>
    <name evidence="3" type="ORF">FisN_14Hh270</name>
</gene>
<evidence type="ECO:0000313" key="4">
    <source>
        <dbReference type="Proteomes" id="UP000198406"/>
    </source>
</evidence>
<dbReference type="PANTHER" id="PTHR43008:SF7">
    <property type="entry name" value="SHORT CHAIN DEHYDROGENASE_REDUCTASE (AFU_ORTHOLOGUE AFUA_2G00830)"/>
    <property type="match status" value="1"/>
</dbReference>
<dbReference type="CDD" id="cd05233">
    <property type="entry name" value="SDR_c"/>
    <property type="match status" value="1"/>
</dbReference>
<dbReference type="PANTHER" id="PTHR43008">
    <property type="entry name" value="BENZIL REDUCTASE"/>
    <property type="match status" value="1"/>
</dbReference>
<accession>A0A1Z5KB87</accession>
<dbReference type="EMBL" id="BDSP01000202">
    <property type="protein sequence ID" value="GAX23553.1"/>
    <property type="molecule type" value="Genomic_DNA"/>
</dbReference>
<organism evidence="3 4">
    <name type="scientific">Fistulifera solaris</name>
    <name type="common">Oleaginous diatom</name>
    <dbReference type="NCBI Taxonomy" id="1519565"/>
    <lineage>
        <taxon>Eukaryota</taxon>
        <taxon>Sar</taxon>
        <taxon>Stramenopiles</taxon>
        <taxon>Ochrophyta</taxon>
        <taxon>Bacillariophyta</taxon>
        <taxon>Bacillariophyceae</taxon>
        <taxon>Bacillariophycidae</taxon>
        <taxon>Naviculales</taxon>
        <taxon>Naviculaceae</taxon>
        <taxon>Fistulifera</taxon>
    </lineage>
</organism>
<dbReference type="InterPro" id="IPR002347">
    <property type="entry name" value="SDR_fam"/>
</dbReference>
<comment type="similarity">
    <text evidence="1">Belongs to the short-chain dehydrogenases/reductases (SDR) family.</text>
</comment>
<protein>
    <submittedName>
        <fullName evidence="3">Uncharacterized protein</fullName>
    </submittedName>
</protein>
<dbReference type="Proteomes" id="UP000198406">
    <property type="component" value="Unassembled WGS sequence"/>
</dbReference>
<evidence type="ECO:0000313" key="3">
    <source>
        <dbReference type="EMBL" id="GAX23553.1"/>
    </source>
</evidence>
<comment type="caution">
    <text evidence="3">The sequence shown here is derived from an EMBL/GenBank/DDBJ whole genome shotgun (WGS) entry which is preliminary data.</text>
</comment>
<dbReference type="Pfam" id="PF00106">
    <property type="entry name" value="adh_short"/>
    <property type="match status" value="1"/>
</dbReference>